<sequence>MQKKAPVARLSGNGGIELLPSAWPSACALLAPAGNPCEGETGGLGPCSSTPPRARRALLLRERVPAVSSAGHPPSLPPVAILLSRRLPFVSSVGHLSPTRTVPFPFFHSSGQGAATAFHPDAGKPDVVAASIPAAAAVTVRFDSGSTTQGRTPPLSAGRAMRSWQAPASGRIY</sequence>
<evidence type="ECO:0000313" key="3">
    <source>
        <dbReference type="Proteomes" id="UP000032180"/>
    </source>
</evidence>
<reference evidence="2" key="3">
    <citation type="submission" date="2015-04" db="UniProtKB">
        <authorList>
            <consortium name="EnsemblPlants"/>
        </authorList>
    </citation>
    <scope>IDENTIFICATION</scope>
</reference>
<evidence type="ECO:0000256" key="1">
    <source>
        <dbReference type="SAM" id="MobiDB-lite"/>
    </source>
</evidence>
<dbReference type="EnsemblPlants" id="LPERR03G17530.1">
    <property type="protein sequence ID" value="LPERR03G17530.1"/>
    <property type="gene ID" value="LPERR03G17530"/>
</dbReference>
<dbReference type="Gramene" id="LPERR03G17530.1">
    <property type="protein sequence ID" value="LPERR03G17530.1"/>
    <property type="gene ID" value="LPERR03G17530"/>
</dbReference>
<reference evidence="2 3" key="1">
    <citation type="submission" date="2012-08" db="EMBL/GenBank/DDBJ databases">
        <title>Oryza genome evolution.</title>
        <authorList>
            <person name="Wing R.A."/>
        </authorList>
    </citation>
    <scope>NUCLEOTIDE SEQUENCE</scope>
</reference>
<dbReference type="AlphaFoldDB" id="A0A0D9VUY2"/>
<dbReference type="Proteomes" id="UP000032180">
    <property type="component" value="Chromosome 3"/>
</dbReference>
<reference evidence="3" key="2">
    <citation type="submission" date="2013-12" db="EMBL/GenBank/DDBJ databases">
        <authorList>
            <person name="Yu Y."/>
            <person name="Lee S."/>
            <person name="de Baynast K."/>
            <person name="Wissotski M."/>
            <person name="Liu L."/>
            <person name="Talag J."/>
            <person name="Goicoechea J."/>
            <person name="Angelova A."/>
            <person name="Jetty R."/>
            <person name="Kudrna D."/>
            <person name="Golser W."/>
            <person name="Rivera L."/>
            <person name="Zhang J."/>
            <person name="Wing R."/>
        </authorList>
    </citation>
    <scope>NUCLEOTIDE SEQUENCE</scope>
</reference>
<keyword evidence="3" id="KW-1185">Reference proteome</keyword>
<protein>
    <submittedName>
        <fullName evidence="2">Uncharacterized protein</fullName>
    </submittedName>
</protein>
<name>A0A0D9VUY2_9ORYZ</name>
<proteinExistence type="predicted"/>
<feature type="region of interest" description="Disordered" evidence="1">
    <location>
        <begin position="143"/>
        <end position="173"/>
    </location>
</feature>
<accession>A0A0D9VUY2</accession>
<organism evidence="2 3">
    <name type="scientific">Leersia perrieri</name>
    <dbReference type="NCBI Taxonomy" id="77586"/>
    <lineage>
        <taxon>Eukaryota</taxon>
        <taxon>Viridiplantae</taxon>
        <taxon>Streptophyta</taxon>
        <taxon>Embryophyta</taxon>
        <taxon>Tracheophyta</taxon>
        <taxon>Spermatophyta</taxon>
        <taxon>Magnoliopsida</taxon>
        <taxon>Liliopsida</taxon>
        <taxon>Poales</taxon>
        <taxon>Poaceae</taxon>
        <taxon>BOP clade</taxon>
        <taxon>Oryzoideae</taxon>
        <taxon>Oryzeae</taxon>
        <taxon>Oryzinae</taxon>
        <taxon>Leersia</taxon>
    </lineage>
</organism>
<dbReference type="HOGENOM" id="CLU_1549822_0_0_1"/>
<evidence type="ECO:0000313" key="2">
    <source>
        <dbReference type="EnsemblPlants" id="LPERR03G17530.1"/>
    </source>
</evidence>